<dbReference type="CDD" id="cd04485">
    <property type="entry name" value="DnaE_OBF"/>
    <property type="match status" value="1"/>
</dbReference>
<evidence type="ECO:0000256" key="1">
    <source>
        <dbReference type="SAM" id="MobiDB-lite"/>
    </source>
</evidence>
<comment type="caution">
    <text evidence="2">The sequence shown here is derived from an EMBL/GenBank/DDBJ whole genome shotgun (WGS) entry which is preliminary data.</text>
</comment>
<dbReference type="PATRIC" id="fig|1121022.4.peg.1545"/>
<name>V4PVV0_9CAUL</name>
<reference evidence="2 3" key="1">
    <citation type="journal article" date="2014" name="Nature">
        <title>Sequential evolution of bacterial morphology by co-option of a developmental regulator.</title>
        <authorList>
            <person name="Jiang C."/>
            <person name="Brown P.J."/>
            <person name="Ducret A."/>
            <person name="Brun Y.V."/>
        </authorList>
    </citation>
    <scope>NUCLEOTIDE SEQUENCE [LARGE SCALE GENOMIC DNA]</scope>
    <source>
        <strain evidence="2 3">DSM 16100</strain>
    </source>
</reference>
<organism evidence="2 3">
    <name type="scientific">Asticcacaulis benevestitus DSM 16100 = ATCC BAA-896</name>
    <dbReference type="NCBI Taxonomy" id="1121022"/>
    <lineage>
        <taxon>Bacteria</taxon>
        <taxon>Pseudomonadati</taxon>
        <taxon>Pseudomonadota</taxon>
        <taxon>Alphaproteobacteria</taxon>
        <taxon>Caulobacterales</taxon>
        <taxon>Caulobacteraceae</taxon>
        <taxon>Asticcacaulis</taxon>
    </lineage>
</organism>
<protein>
    <recommendedName>
        <fullName evidence="4">OB domain-containing protein</fullName>
    </recommendedName>
</protein>
<evidence type="ECO:0008006" key="4">
    <source>
        <dbReference type="Google" id="ProtNLM"/>
    </source>
</evidence>
<accession>V4PVV0</accession>
<sequence length="106" mass="11688">MTIEDETGDANIVVWEKVGLKYKRAVYGSSLVLITGFIQKEGDVVHLIARTVVDLSHMLASVGDRDTPLQVPHQPGDELRNGGGGVDPRVARQGRGQIQHRSRDFR</sequence>
<feature type="region of interest" description="Disordered" evidence="1">
    <location>
        <begin position="66"/>
        <end position="106"/>
    </location>
</feature>
<gene>
    <name evidence="2" type="ORF">ABENE_07700</name>
</gene>
<keyword evidence="3" id="KW-1185">Reference proteome</keyword>
<dbReference type="EMBL" id="AWGB01000012">
    <property type="protein sequence ID" value="ESQ92511.1"/>
    <property type="molecule type" value="Genomic_DNA"/>
</dbReference>
<dbReference type="Proteomes" id="UP000017837">
    <property type="component" value="Unassembled WGS sequence"/>
</dbReference>
<evidence type="ECO:0000313" key="3">
    <source>
        <dbReference type="Proteomes" id="UP000017837"/>
    </source>
</evidence>
<dbReference type="AlphaFoldDB" id="V4PVV0"/>
<proteinExistence type="predicted"/>
<dbReference type="STRING" id="1121022.GCA_000376105_02744"/>
<evidence type="ECO:0000313" key="2">
    <source>
        <dbReference type="EMBL" id="ESQ92511.1"/>
    </source>
</evidence>
<dbReference type="eggNOG" id="COG0587">
    <property type="taxonomic scope" value="Bacteria"/>
</dbReference>